<dbReference type="SUPFAM" id="SSF52172">
    <property type="entry name" value="CheY-like"/>
    <property type="match status" value="1"/>
</dbReference>
<dbReference type="Pfam" id="PF00072">
    <property type="entry name" value="Response_reg"/>
    <property type="match status" value="1"/>
</dbReference>
<dbReference type="RefSeq" id="WP_183591761.1">
    <property type="nucleotide sequence ID" value="NZ_JACHWR010000001.1"/>
</dbReference>
<name>A0A7W4VUJ2_9ACTN</name>
<evidence type="ECO:0000259" key="3">
    <source>
        <dbReference type="PROSITE" id="PS50110"/>
    </source>
</evidence>
<accession>A0A7W4VUJ2</accession>
<dbReference type="GO" id="GO:0000160">
    <property type="term" value="P:phosphorelay signal transduction system"/>
    <property type="evidence" value="ECO:0007669"/>
    <property type="project" value="InterPro"/>
</dbReference>
<dbReference type="GO" id="GO:0003677">
    <property type="term" value="F:DNA binding"/>
    <property type="evidence" value="ECO:0007669"/>
    <property type="project" value="UniProtKB-KW"/>
</dbReference>
<dbReference type="InterPro" id="IPR001789">
    <property type="entry name" value="Sig_transdc_resp-reg_receiver"/>
</dbReference>
<evidence type="ECO:0000313" key="4">
    <source>
        <dbReference type="EMBL" id="MBB3041910.1"/>
    </source>
</evidence>
<keyword evidence="5" id="KW-1185">Reference proteome</keyword>
<organism evidence="4 5">
    <name type="scientific">Nocardioides soli</name>
    <dbReference type="NCBI Taxonomy" id="1036020"/>
    <lineage>
        <taxon>Bacteria</taxon>
        <taxon>Bacillati</taxon>
        <taxon>Actinomycetota</taxon>
        <taxon>Actinomycetes</taxon>
        <taxon>Propionibacteriales</taxon>
        <taxon>Nocardioidaceae</taxon>
        <taxon>Nocardioides</taxon>
    </lineage>
</organism>
<sequence length="126" mass="13977">MSRVLIVEDDVDVRDWIAHCMVTDGHEVRGLSSAAALRRLREEEPAYRPDLVLMDYALADTDGVALLAEAEQHWPGLPAVFVTVQWTGEIIERIERSGRERIAKPFDPDDLRAAARRALAAGGSRG</sequence>
<evidence type="ECO:0000256" key="1">
    <source>
        <dbReference type="ARBA" id="ARBA00022553"/>
    </source>
</evidence>
<dbReference type="InterPro" id="IPR050595">
    <property type="entry name" value="Bact_response_regulator"/>
</dbReference>
<dbReference type="EMBL" id="JACHWR010000001">
    <property type="protein sequence ID" value="MBB3041910.1"/>
    <property type="molecule type" value="Genomic_DNA"/>
</dbReference>
<comment type="caution">
    <text evidence="4">The sequence shown here is derived from an EMBL/GenBank/DDBJ whole genome shotgun (WGS) entry which is preliminary data.</text>
</comment>
<dbReference type="Gene3D" id="3.40.50.2300">
    <property type="match status" value="1"/>
</dbReference>
<evidence type="ECO:0000256" key="2">
    <source>
        <dbReference type="PROSITE-ProRule" id="PRU00169"/>
    </source>
</evidence>
<protein>
    <submittedName>
        <fullName evidence="4">DNA-binding NtrC family response regulator</fullName>
    </submittedName>
</protein>
<dbReference type="CDD" id="cd00156">
    <property type="entry name" value="REC"/>
    <property type="match status" value="1"/>
</dbReference>
<keyword evidence="4" id="KW-0238">DNA-binding</keyword>
<evidence type="ECO:0000313" key="5">
    <source>
        <dbReference type="Proteomes" id="UP000589626"/>
    </source>
</evidence>
<dbReference type="AlphaFoldDB" id="A0A7W4VUJ2"/>
<reference evidence="4 5" key="1">
    <citation type="submission" date="2020-08" db="EMBL/GenBank/DDBJ databases">
        <title>Sequencing the genomes of 1000 actinobacteria strains.</title>
        <authorList>
            <person name="Klenk H.-P."/>
        </authorList>
    </citation>
    <scope>NUCLEOTIDE SEQUENCE [LARGE SCALE GENOMIC DNA]</scope>
    <source>
        <strain evidence="4 5">DSM 105498</strain>
    </source>
</reference>
<dbReference type="PROSITE" id="PS50110">
    <property type="entry name" value="RESPONSE_REGULATORY"/>
    <property type="match status" value="1"/>
</dbReference>
<gene>
    <name evidence="4" type="ORF">FHU40_001711</name>
</gene>
<dbReference type="Proteomes" id="UP000589626">
    <property type="component" value="Unassembled WGS sequence"/>
</dbReference>
<dbReference type="InterPro" id="IPR011006">
    <property type="entry name" value="CheY-like_superfamily"/>
</dbReference>
<feature type="domain" description="Response regulatory" evidence="3">
    <location>
        <begin position="3"/>
        <end position="119"/>
    </location>
</feature>
<proteinExistence type="predicted"/>
<feature type="modified residue" description="4-aspartylphosphate" evidence="2">
    <location>
        <position position="55"/>
    </location>
</feature>
<dbReference type="PANTHER" id="PTHR44591:SF3">
    <property type="entry name" value="RESPONSE REGULATORY DOMAIN-CONTAINING PROTEIN"/>
    <property type="match status" value="1"/>
</dbReference>
<keyword evidence="1 2" id="KW-0597">Phosphoprotein</keyword>
<dbReference type="PANTHER" id="PTHR44591">
    <property type="entry name" value="STRESS RESPONSE REGULATOR PROTEIN 1"/>
    <property type="match status" value="1"/>
</dbReference>
<dbReference type="SMART" id="SM00448">
    <property type="entry name" value="REC"/>
    <property type="match status" value="1"/>
</dbReference>